<comment type="catalytic activity">
    <reaction evidence="9">
        <text>7-carboxy-7-carbaguanine + NH4(+) + 2 ATP = 7-cyano-7-carbaguanine + 2 AMP + 2 diphosphate + 2 H(+)</text>
        <dbReference type="Rhea" id="RHEA:27982"/>
        <dbReference type="ChEBI" id="CHEBI:15378"/>
        <dbReference type="ChEBI" id="CHEBI:28938"/>
        <dbReference type="ChEBI" id="CHEBI:30616"/>
        <dbReference type="ChEBI" id="CHEBI:33019"/>
        <dbReference type="ChEBI" id="CHEBI:45075"/>
        <dbReference type="ChEBI" id="CHEBI:61036"/>
        <dbReference type="ChEBI" id="CHEBI:456215"/>
        <dbReference type="EC" id="6.3.4.20"/>
    </reaction>
</comment>
<dbReference type="EC" id="6.3.4.20" evidence="8"/>
<evidence type="ECO:0000313" key="10">
    <source>
        <dbReference type="EMBL" id="MEJ2861460.1"/>
    </source>
</evidence>
<keyword evidence="2 10" id="KW-0436">Ligase</keyword>
<evidence type="ECO:0000256" key="7">
    <source>
        <dbReference type="ARBA" id="ARBA00037993"/>
    </source>
</evidence>
<organism evidence="10 11">
    <name type="scientific">Actinomycetospora flava</name>
    <dbReference type="NCBI Taxonomy" id="3129232"/>
    <lineage>
        <taxon>Bacteria</taxon>
        <taxon>Bacillati</taxon>
        <taxon>Actinomycetota</taxon>
        <taxon>Actinomycetes</taxon>
        <taxon>Pseudonocardiales</taxon>
        <taxon>Pseudonocardiaceae</taxon>
        <taxon>Actinomycetospora</taxon>
    </lineage>
</organism>
<reference evidence="10 11" key="1">
    <citation type="submission" date="2024-03" db="EMBL/GenBank/DDBJ databases">
        <title>Actinomycetospora sp. OC33-EN07, a novel actinomycete isolated from wild orchid (Aerides multiflora).</title>
        <authorList>
            <person name="Suriyachadkun C."/>
        </authorList>
    </citation>
    <scope>NUCLEOTIDE SEQUENCE [LARGE SCALE GENOMIC DNA]</scope>
    <source>
        <strain evidence="10 11">OC33-EN07</strain>
    </source>
</reference>
<keyword evidence="6" id="KW-0067">ATP-binding</keyword>
<accession>A0ABU8M261</accession>
<keyword evidence="4" id="KW-0547">Nucleotide-binding</keyword>
<dbReference type="Proteomes" id="UP001369736">
    <property type="component" value="Unassembled WGS sequence"/>
</dbReference>
<evidence type="ECO:0000256" key="1">
    <source>
        <dbReference type="ARBA" id="ARBA00005061"/>
    </source>
</evidence>
<name>A0ABU8M261_9PSEU</name>
<dbReference type="GO" id="GO:0016874">
    <property type="term" value="F:ligase activity"/>
    <property type="evidence" value="ECO:0007669"/>
    <property type="project" value="UniProtKB-KW"/>
</dbReference>
<dbReference type="SUPFAM" id="SSF52402">
    <property type="entry name" value="Adenine nucleotide alpha hydrolases-like"/>
    <property type="match status" value="1"/>
</dbReference>
<gene>
    <name evidence="10" type="ORF">WCD58_09855</name>
</gene>
<evidence type="ECO:0000256" key="5">
    <source>
        <dbReference type="ARBA" id="ARBA00022833"/>
    </source>
</evidence>
<dbReference type="Gene3D" id="3.40.50.620">
    <property type="entry name" value="HUPs"/>
    <property type="match status" value="1"/>
</dbReference>
<proteinExistence type="inferred from homology"/>
<keyword evidence="3" id="KW-0479">Metal-binding</keyword>
<keyword evidence="5" id="KW-0862">Zinc</keyword>
<comment type="similarity">
    <text evidence="7">Belongs to the QueC family.</text>
</comment>
<protein>
    <recommendedName>
        <fullName evidence="8">7-cyano-7-deazaguanine synthase</fullName>
        <ecNumber evidence="8">6.3.4.20</ecNumber>
    </recommendedName>
</protein>
<sequence length="194" mass="20440">MTAGAGKLASTHALVLLSGGIDSFVALTLLPSSWDREALFVDYGQPAAALERSASRAIAHETGVRWREVVASISEVPMRGEIVGRNALLFAIAHAAISGNQGSTLLVAGLHSGVPYSDCSPEFVEQSQRLLDIQSAGQVQISCPLLAWTKSDIIDYALGSSVDLSLTYSCEAGDADGCGNCESCLDRKRIDVRS</sequence>
<dbReference type="PANTHER" id="PTHR42914">
    <property type="entry name" value="7-CYANO-7-DEAZAGUANINE SYNTHASE"/>
    <property type="match status" value="1"/>
</dbReference>
<keyword evidence="11" id="KW-1185">Reference proteome</keyword>
<evidence type="ECO:0000256" key="8">
    <source>
        <dbReference type="ARBA" id="ARBA00039149"/>
    </source>
</evidence>
<dbReference type="RefSeq" id="WP_337702160.1">
    <property type="nucleotide sequence ID" value="NZ_JBBEGM010000003.1"/>
</dbReference>
<dbReference type="PANTHER" id="PTHR42914:SF1">
    <property type="entry name" value="7-CYANO-7-DEAZAGUANINE SYNTHASE"/>
    <property type="match status" value="1"/>
</dbReference>
<evidence type="ECO:0000313" key="11">
    <source>
        <dbReference type="Proteomes" id="UP001369736"/>
    </source>
</evidence>
<evidence type="ECO:0000256" key="4">
    <source>
        <dbReference type="ARBA" id="ARBA00022741"/>
    </source>
</evidence>
<dbReference type="InterPro" id="IPR014729">
    <property type="entry name" value="Rossmann-like_a/b/a_fold"/>
</dbReference>
<evidence type="ECO:0000256" key="2">
    <source>
        <dbReference type="ARBA" id="ARBA00022598"/>
    </source>
</evidence>
<dbReference type="InterPro" id="IPR018317">
    <property type="entry name" value="QueC"/>
</dbReference>
<comment type="caution">
    <text evidence="10">The sequence shown here is derived from an EMBL/GenBank/DDBJ whole genome shotgun (WGS) entry which is preliminary data.</text>
</comment>
<evidence type="ECO:0000256" key="9">
    <source>
        <dbReference type="ARBA" id="ARBA00047890"/>
    </source>
</evidence>
<evidence type="ECO:0000256" key="3">
    <source>
        <dbReference type="ARBA" id="ARBA00022723"/>
    </source>
</evidence>
<dbReference type="Pfam" id="PF06508">
    <property type="entry name" value="QueC"/>
    <property type="match status" value="2"/>
</dbReference>
<dbReference type="EMBL" id="JBBEGM010000003">
    <property type="protein sequence ID" value="MEJ2861460.1"/>
    <property type="molecule type" value="Genomic_DNA"/>
</dbReference>
<evidence type="ECO:0000256" key="6">
    <source>
        <dbReference type="ARBA" id="ARBA00022840"/>
    </source>
</evidence>
<comment type="pathway">
    <text evidence="1">Purine metabolism; 7-cyano-7-deazaguanine biosynthesis.</text>
</comment>